<evidence type="ECO:0000256" key="2">
    <source>
        <dbReference type="SAM" id="Phobius"/>
    </source>
</evidence>
<feature type="coiled-coil region" evidence="1">
    <location>
        <begin position="314"/>
        <end position="371"/>
    </location>
</feature>
<reference evidence="3 4" key="1">
    <citation type="submission" date="2020-08" db="EMBL/GenBank/DDBJ databases">
        <title>Genomic Encyclopedia of Type Strains, Phase IV (KMG-V): Genome sequencing to study the core and pangenomes of soil and plant-associated prokaryotes.</title>
        <authorList>
            <person name="Whitman W."/>
        </authorList>
    </citation>
    <scope>NUCLEOTIDE SEQUENCE [LARGE SCALE GENOMIC DNA]</scope>
    <source>
        <strain evidence="3 4">SEMIA 444</strain>
    </source>
</reference>
<dbReference type="PANTHER" id="PTHR32309:SF31">
    <property type="entry name" value="CAPSULAR EXOPOLYSACCHARIDE FAMILY"/>
    <property type="match status" value="1"/>
</dbReference>
<feature type="coiled-coil region" evidence="1">
    <location>
        <begin position="537"/>
        <end position="564"/>
    </location>
</feature>
<keyword evidence="2" id="KW-0472">Membrane</keyword>
<sequence>MYADAKDRQAPDGTPSIFRRLHSAFLTFSPALAMTAAFGITIPFVAMQLQGVQFKAETQVAVTTQRGEAIHSAIEELGSKTVLDNVIRALNLASVEENRPSIARVVSEVVSGEVTTVSQVEEVARQKLRDAMSVSYDAAGARIVLGAKADDPHTAAVIANQLASELRRSLVANIGETPSPQVDAMRKAAARAESALTGFVGKLDEGTRAKLQSLQDEHRKLETDISDTERHLAEVAEKQQMASSMKLADVLAKPLPDSLEFTGLEYERQRYVQAELAVQQLAVNLGPLHPRLVAAQGALDGAKRDIGSALRQLVASLKDDLATTTKALAELKDRKAALDADRPLNDTAAQLSSLHASAEEARHNLDKIEAASNSSRPVAVSLPPVLRAASPASAERLGPDLIRLSGLGALLGLLAGLLLSALRYRRQSQLATEFEDMPVQLDLLEHDLQAEPAAAHAIDESALLYENGHNERLPDDDPVEERLAANDTAFGDRVRSLLIENRMTLQETDLPPHVAALVDESRTRRGEESWQRWDDAVDYDQEELLTLQRELAELRELVAEHAARQLKATG</sequence>
<keyword evidence="4" id="KW-1185">Reference proteome</keyword>
<dbReference type="AlphaFoldDB" id="A0A7W6TFT0"/>
<dbReference type="InterPro" id="IPR050445">
    <property type="entry name" value="Bact_polysacc_biosynth/exp"/>
</dbReference>
<dbReference type="Proteomes" id="UP000524535">
    <property type="component" value="Unassembled WGS sequence"/>
</dbReference>
<organism evidence="3 4">
    <name type="scientific">Aliirhizobium cellulosilyticum</name>
    <dbReference type="NCBI Taxonomy" id="393664"/>
    <lineage>
        <taxon>Bacteria</taxon>
        <taxon>Pseudomonadati</taxon>
        <taxon>Pseudomonadota</taxon>
        <taxon>Alphaproteobacteria</taxon>
        <taxon>Hyphomicrobiales</taxon>
        <taxon>Rhizobiaceae</taxon>
        <taxon>Aliirhizobium</taxon>
    </lineage>
</organism>
<keyword evidence="2" id="KW-0812">Transmembrane</keyword>
<feature type="transmembrane region" description="Helical" evidence="2">
    <location>
        <begin position="21"/>
        <end position="46"/>
    </location>
</feature>
<evidence type="ECO:0000256" key="1">
    <source>
        <dbReference type="SAM" id="Coils"/>
    </source>
</evidence>
<evidence type="ECO:0000313" key="3">
    <source>
        <dbReference type="EMBL" id="MBB4411878.1"/>
    </source>
</evidence>
<gene>
    <name evidence="3" type="ORF">GGE31_002383</name>
</gene>
<comment type="caution">
    <text evidence="3">The sequence shown here is derived from an EMBL/GenBank/DDBJ whole genome shotgun (WGS) entry which is preliminary data.</text>
</comment>
<accession>A0A7W6TFT0</accession>
<feature type="coiled-coil region" evidence="1">
    <location>
        <begin position="204"/>
        <end position="238"/>
    </location>
</feature>
<proteinExistence type="predicted"/>
<evidence type="ECO:0000313" key="4">
    <source>
        <dbReference type="Proteomes" id="UP000524535"/>
    </source>
</evidence>
<protein>
    <submittedName>
        <fullName evidence="3">Uncharacterized protein involved in exopolysaccharide biosynthesis</fullName>
    </submittedName>
</protein>
<keyword evidence="2" id="KW-1133">Transmembrane helix</keyword>
<name>A0A7W6TFT0_9HYPH</name>
<dbReference type="PANTHER" id="PTHR32309">
    <property type="entry name" value="TYROSINE-PROTEIN KINASE"/>
    <property type="match status" value="1"/>
</dbReference>
<dbReference type="RefSeq" id="WP_183823277.1">
    <property type="nucleotide sequence ID" value="NZ_JACIGW010000002.1"/>
</dbReference>
<keyword evidence="1" id="KW-0175">Coiled coil</keyword>
<dbReference type="EMBL" id="JACIGY010000002">
    <property type="protein sequence ID" value="MBB4411878.1"/>
    <property type="molecule type" value="Genomic_DNA"/>
</dbReference>